<dbReference type="Proteomes" id="UP000265000">
    <property type="component" value="Unplaced"/>
</dbReference>
<feature type="compositionally biased region" description="Low complexity" evidence="5">
    <location>
        <begin position="406"/>
        <end position="416"/>
    </location>
</feature>
<sequence length="729" mass="80963">MEKFPKSNIQTEPSRETKFNKSETARPKPLTELSGKSEEASLEEQTSNPGLEPGETSRSDLVTATPEQIKKSIQDHRKAKYHPETIKGFKSNKSETATPKPYQSPSSESKSKEQEHRNSSHSTSPPDQGITPPNLRSKPSHNITKFNKTPKTGQELKQKQKNPKAGPSLKIRPNANLKTNQTQQTNPRLKTPRPGPRPNLKPISVPGKIPKATYNKTSKLRPPFRHRPSTRPTVKPGFKPIQRSKQAMESEPSPQTKTDPPQISWGPSGNIHNSRSDMPPTSGLVKQTVEVSHTPGETEFSTSVRKTITLRPKTSNSLETGYFPALHTPPEDVTSSPNTRITSDLRPQTAGPPSSDPMTTRPNKINHGILQNVITSTGPGSTQPSVSKAETLHEEDSPPASPVPSPSLETTSTLSPDFRPKTSSTSGHEPPPAELSTPSPRELRVKINQVTAFVNNSLIPNRGPGELPKEQPEGSKRGGGPEKTDGKLPTSAAFTALRDCSDHSLRGRTRSGVYLVTPDLRSSSFPVFCDMELEGGGWTVLQRRLDGSVSFNRTWVEYQAGFGVIDGGEFWLGNSKMHLLTRDRDMMLRVELEDFDGVTEHAQYEHFRVASERLRYRLTVGGYSGTAGDALRFSRTYDHNNRAFTTPDRDHDRYPSGNCGAYYSSGWWFDACMAANLNGRYYVGKYKGVRDGIFWGTWHNISTEYYPTNERQSFKSVRMMIRPKSFGLR</sequence>
<dbReference type="InterPro" id="IPR020837">
    <property type="entry name" value="Fibrinogen_CS"/>
</dbReference>
<feature type="compositionally biased region" description="Basic and acidic residues" evidence="5">
    <location>
        <begin position="109"/>
        <end position="118"/>
    </location>
</feature>
<reference evidence="7" key="1">
    <citation type="submission" date="2025-08" db="UniProtKB">
        <authorList>
            <consortium name="Ensembl"/>
        </authorList>
    </citation>
    <scope>IDENTIFICATION</scope>
</reference>
<dbReference type="GO" id="GO:0070527">
    <property type="term" value="P:platelet aggregation"/>
    <property type="evidence" value="ECO:0007669"/>
    <property type="project" value="TreeGrafter"/>
</dbReference>
<dbReference type="PROSITE" id="PS00514">
    <property type="entry name" value="FIBRINOGEN_C_1"/>
    <property type="match status" value="1"/>
</dbReference>
<dbReference type="AlphaFoldDB" id="A0A3Q2QZH6"/>
<dbReference type="STRING" id="8078.ENSFHEP00000033526"/>
<dbReference type="GO" id="GO:0072377">
    <property type="term" value="P:blood coagulation, common pathway"/>
    <property type="evidence" value="ECO:0007669"/>
    <property type="project" value="TreeGrafter"/>
</dbReference>
<dbReference type="GO" id="GO:0005577">
    <property type="term" value="C:fibrinogen complex"/>
    <property type="evidence" value="ECO:0007669"/>
    <property type="project" value="TreeGrafter"/>
</dbReference>
<dbReference type="InterPro" id="IPR037579">
    <property type="entry name" value="FIB_ANG-like"/>
</dbReference>
<dbReference type="GO" id="GO:0005201">
    <property type="term" value="F:extracellular matrix structural constituent"/>
    <property type="evidence" value="ECO:0007669"/>
    <property type="project" value="TreeGrafter"/>
</dbReference>
<dbReference type="PROSITE" id="PS51406">
    <property type="entry name" value="FIBRINOGEN_C_2"/>
    <property type="match status" value="1"/>
</dbReference>
<dbReference type="SMART" id="SM00186">
    <property type="entry name" value="FBG"/>
    <property type="match status" value="1"/>
</dbReference>
<reference evidence="7" key="2">
    <citation type="submission" date="2025-09" db="UniProtKB">
        <authorList>
            <consortium name="Ensembl"/>
        </authorList>
    </citation>
    <scope>IDENTIFICATION</scope>
</reference>
<feature type="compositionally biased region" description="Polar residues" evidence="5">
    <location>
        <begin position="140"/>
        <end position="152"/>
    </location>
</feature>
<feature type="compositionally biased region" description="Basic and acidic residues" evidence="5">
    <location>
        <begin position="68"/>
        <end position="87"/>
    </location>
</feature>
<dbReference type="InterPro" id="IPR014716">
    <property type="entry name" value="Fibrinogen_a/b/g_C_1"/>
</dbReference>
<feature type="compositionally biased region" description="Polar residues" evidence="5">
    <location>
        <begin position="176"/>
        <end position="188"/>
    </location>
</feature>
<evidence type="ECO:0000256" key="5">
    <source>
        <dbReference type="SAM" id="MobiDB-lite"/>
    </source>
</evidence>
<feature type="region of interest" description="Disordered" evidence="5">
    <location>
        <begin position="1"/>
        <end position="441"/>
    </location>
</feature>
<evidence type="ECO:0000313" key="8">
    <source>
        <dbReference type="Proteomes" id="UP000265000"/>
    </source>
</evidence>
<dbReference type="FunFam" id="3.90.215.10:FF:000001">
    <property type="entry name" value="Tenascin isoform 1"/>
    <property type="match status" value="1"/>
</dbReference>
<proteinExistence type="predicted"/>
<keyword evidence="3" id="KW-1015">Disulfide bond</keyword>
<dbReference type="Gene3D" id="3.90.215.10">
    <property type="entry name" value="Gamma Fibrinogen, chain A, domain 1"/>
    <property type="match status" value="1"/>
</dbReference>
<dbReference type="NCBIfam" id="NF040941">
    <property type="entry name" value="GGGWT_bact"/>
    <property type="match status" value="1"/>
</dbReference>
<feature type="compositionally biased region" description="Basic and acidic residues" evidence="5">
    <location>
        <begin position="467"/>
        <end position="486"/>
    </location>
</feature>
<evidence type="ECO:0000256" key="1">
    <source>
        <dbReference type="ARBA" id="ARBA00004613"/>
    </source>
</evidence>
<feature type="region of interest" description="Disordered" evidence="5">
    <location>
        <begin position="455"/>
        <end position="488"/>
    </location>
</feature>
<feature type="compositionally biased region" description="Basic residues" evidence="5">
    <location>
        <begin position="218"/>
        <end position="229"/>
    </location>
</feature>
<dbReference type="SUPFAM" id="SSF56496">
    <property type="entry name" value="Fibrinogen C-terminal domain-like"/>
    <property type="match status" value="1"/>
</dbReference>
<evidence type="ECO:0000256" key="3">
    <source>
        <dbReference type="ARBA" id="ARBA00023157"/>
    </source>
</evidence>
<feature type="domain" description="Fibrinogen C-terminal" evidence="6">
    <location>
        <begin position="491"/>
        <end position="725"/>
    </location>
</feature>
<evidence type="ECO:0000259" key="6">
    <source>
        <dbReference type="PROSITE" id="PS51406"/>
    </source>
</evidence>
<feature type="compositionally biased region" description="Polar residues" evidence="5">
    <location>
        <begin position="333"/>
        <end position="346"/>
    </location>
</feature>
<keyword evidence="2" id="KW-0964">Secreted</keyword>
<name>A0A3Q2QZH6_FUNHE</name>
<dbReference type="InterPro" id="IPR002181">
    <property type="entry name" value="Fibrinogen_a/b/g_C_dom"/>
</dbReference>
<accession>A0A3Q2QZH6</accession>
<dbReference type="GeneTree" id="ENSGT00940000157946"/>
<protein>
    <submittedName>
        <fullName evidence="7">Mucin-2-like</fullName>
    </submittedName>
</protein>
<dbReference type="PANTHER" id="PTHR47221">
    <property type="entry name" value="FIBRINOGEN ALPHA CHAIN"/>
    <property type="match status" value="1"/>
</dbReference>
<dbReference type="CDD" id="cd00087">
    <property type="entry name" value="FReD"/>
    <property type="match status" value="1"/>
</dbReference>
<keyword evidence="8" id="KW-1185">Reference proteome</keyword>
<dbReference type="GO" id="GO:0034116">
    <property type="term" value="P:positive regulation of heterotypic cell-cell adhesion"/>
    <property type="evidence" value="ECO:0007669"/>
    <property type="project" value="TreeGrafter"/>
</dbReference>
<dbReference type="Ensembl" id="ENSFHET00000027925.1">
    <property type="protein sequence ID" value="ENSFHEP00000033526.1"/>
    <property type="gene ID" value="ENSFHEG00000020710.1"/>
</dbReference>
<organism evidence="7 8">
    <name type="scientific">Fundulus heteroclitus</name>
    <name type="common">Killifish</name>
    <name type="synonym">Mummichog</name>
    <dbReference type="NCBI Taxonomy" id="8078"/>
    <lineage>
        <taxon>Eukaryota</taxon>
        <taxon>Metazoa</taxon>
        <taxon>Chordata</taxon>
        <taxon>Craniata</taxon>
        <taxon>Vertebrata</taxon>
        <taxon>Euteleostomi</taxon>
        <taxon>Actinopterygii</taxon>
        <taxon>Neopterygii</taxon>
        <taxon>Teleostei</taxon>
        <taxon>Neoteleostei</taxon>
        <taxon>Acanthomorphata</taxon>
        <taxon>Ovalentaria</taxon>
        <taxon>Atherinomorphae</taxon>
        <taxon>Cyprinodontiformes</taxon>
        <taxon>Fundulidae</taxon>
        <taxon>Fundulus</taxon>
    </lineage>
</organism>
<comment type="subcellular location">
    <subcellularLocation>
        <location evidence="1">Secreted</location>
    </subcellularLocation>
</comment>
<dbReference type="Pfam" id="PF00147">
    <property type="entry name" value="Fibrinogen_C"/>
    <property type="match status" value="1"/>
</dbReference>
<evidence type="ECO:0000313" key="7">
    <source>
        <dbReference type="Ensembl" id="ENSFHEP00000033526.1"/>
    </source>
</evidence>
<feature type="compositionally biased region" description="Polar residues" evidence="5">
    <location>
        <begin position="243"/>
        <end position="273"/>
    </location>
</feature>
<dbReference type="InterPro" id="IPR036056">
    <property type="entry name" value="Fibrinogen-like_C"/>
</dbReference>
<feature type="compositionally biased region" description="Low complexity" evidence="5">
    <location>
        <begin position="99"/>
        <end position="108"/>
    </location>
</feature>
<feature type="compositionally biased region" description="Polar residues" evidence="5">
    <location>
        <begin position="372"/>
        <end position="388"/>
    </location>
</feature>
<evidence type="ECO:0000256" key="4">
    <source>
        <dbReference type="ARBA" id="ARBA00023180"/>
    </source>
</evidence>
<dbReference type="PANTHER" id="PTHR47221:SF5">
    <property type="entry name" value="FIBRINOGEN C-TERMINAL DOMAIN-CONTAINING PROTEIN"/>
    <property type="match status" value="1"/>
</dbReference>
<feature type="compositionally biased region" description="Basic and acidic residues" evidence="5">
    <location>
        <begin position="13"/>
        <end position="26"/>
    </location>
</feature>
<dbReference type="GO" id="GO:0030674">
    <property type="term" value="F:protein-macromolecule adaptor activity"/>
    <property type="evidence" value="ECO:0007669"/>
    <property type="project" value="TreeGrafter"/>
</dbReference>
<keyword evidence="4" id="KW-0325">Glycoprotein</keyword>
<feature type="compositionally biased region" description="Polar residues" evidence="5">
    <location>
        <begin position="299"/>
        <end position="319"/>
    </location>
</feature>
<evidence type="ECO:0000256" key="2">
    <source>
        <dbReference type="ARBA" id="ARBA00022525"/>
    </source>
</evidence>
<dbReference type="GO" id="GO:0042730">
    <property type="term" value="P:fibrinolysis"/>
    <property type="evidence" value="ECO:0007669"/>
    <property type="project" value="TreeGrafter"/>
</dbReference>